<feature type="compositionally biased region" description="Polar residues" evidence="3">
    <location>
        <begin position="408"/>
        <end position="422"/>
    </location>
</feature>
<feature type="coiled-coil region" evidence="2">
    <location>
        <begin position="163"/>
        <end position="295"/>
    </location>
</feature>
<evidence type="ECO:0000313" key="5">
    <source>
        <dbReference type="Proteomes" id="UP000887575"/>
    </source>
</evidence>
<feature type="compositionally biased region" description="Basic and acidic residues" evidence="3">
    <location>
        <begin position="398"/>
        <end position="407"/>
    </location>
</feature>
<dbReference type="WBParaSite" id="MBELARI_LOCUS19098">
    <property type="protein sequence ID" value="MBELARI_LOCUS19098"/>
    <property type="gene ID" value="MBELARI_LOCUS19098"/>
</dbReference>
<feature type="region of interest" description="Disordered" evidence="3">
    <location>
        <begin position="696"/>
        <end position="715"/>
    </location>
</feature>
<feature type="region of interest" description="Disordered" evidence="3">
    <location>
        <begin position="398"/>
        <end position="422"/>
    </location>
</feature>
<feature type="region of interest" description="Disordered" evidence="3">
    <location>
        <begin position="20"/>
        <end position="72"/>
    </location>
</feature>
<dbReference type="Proteomes" id="UP000887575">
    <property type="component" value="Unassembled WGS sequence"/>
</dbReference>
<feature type="coiled-coil region" evidence="2">
    <location>
        <begin position="800"/>
        <end position="883"/>
    </location>
</feature>
<dbReference type="GO" id="GO:0000137">
    <property type="term" value="C:Golgi cis cisterna"/>
    <property type="evidence" value="ECO:0007669"/>
    <property type="project" value="TreeGrafter"/>
</dbReference>
<dbReference type="InterPro" id="IPR024858">
    <property type="entry name" value="GOLGA"/>
</dbReference>
<feature type="coiled-coil region" evidence="2">
    <location>
        <begin position="613"/>
        <end position="691"/>
    </location>
</feature>
<feature type="compositionally biased region" description="Low complexity" evidence="3">
    <location>
        <begin position="698"/>
        <end position="713"/>
    </location>
</feature>
<feature type="coiled-coil region" evidence="2">
    <location>
        <begin position="724"/>
        <end position="751"/>
    </location>
</feature>
<keyword evidence="1 2" id="KW-0175">Coiled coil</keyword>
<feature type="compositionally biased region" description="Low complexity" evidence="3">
    <location>
        <begin position="30"/>
        <end position="39"/>
    </location>
</feature>
<dbReference type="Pfam" id="PF15070">
    <property type="entry name" value="GOLGA2L5"/>
    <property type="match status" value="1"/>
</dbReference>
<sequence>MDGLKAEKIALAKKKLKEFELRRNRENGFSPTPSGTSSTYNDQLGSAPPSFQSDRNGRTSVTSNHSGNVETLDAGPVAHFEGRNGIHNSDTIISIPSILPTACPSSSNLELENLRVQLQDRDQALQSLNKQLEELNGYYGQLHAAYTELSAKNVNISGPGDQIAQLQAALSGLVAEKTGLQAELRNAKEELEFLKHELDRINATSSNEKDRNVNVERELNTLRRELDDKNRLLEKRLEELESERRESARIQTQMLTLQHDRNEAQVRLKNIYRDKEAMENELKNLRKECQMKDLHIMQLSSHNSQRDLTSPIANEEWINLQAECEKFRHDVERLSAELEEAKREVNESRTQYNEYGTYMNENIARLNKELDESSLAKHTLETRLNEVENQLELAQQEKAENRKKLDSQRASPSLQGSSQNLIPSDTEVLKKIDDAVRRVTTHWEQLLEQARKEYEDGNKEKDRLLFEREASIAELQLKLRLSAENEKVYGDASTGLLSLSEQLQAEKATVSRAVAQNRELKEQLITTEDRLIQLTGEKCATELSRQTAEHQVKELQKQLEQTSSSRSHSFSPQAQEGDNNASAVVAQPEPPLGKDPYAQRNHVMHDDEVSIASEAINNDSQDLKNELDETRRQLDEVRAELRRSHTQNEQMNQIMRQNAEDENQNSILVELGQAISRVNALAHENETLREQVESLRFSQNEQKNQQSSSSSSSFLPQEVNNLELEAATTMIHQLRQNNEDLSEKVDHLTRLLTEAHSHLESTRIEERTNSQQRDVPPISPLHEKLTLNNTQEVGSMEWARIELEKRFAESMRRLAEMQEQCDRVEHINQQLQLENETIADHVVLYQHQRRLIRERLRLKDEQMAALEKERERVVARCNELQQALMHVLGNDRNEVPAFRPRLYSHSTVDEFSGDEECIVDSAKENSQSLPPNVHHSPETNGQKEIRSTEENSPPTDWTNREDAVKKIMDIIDDIKKPSMPLSSVKLQCKQCIGPVLHL</sequence>
<name>A0AAF3EYC9_9BILA</name>
<dbReference type="GO" id="GO:0005801">
    <property type="term" value="C:cis-Golgi network"/>
    <property type="evidence" value="ECO:0007669"/>
    <property type="project" value="TreeGrafter"/>
</dbReference>
<evidence type="ECO:0000256" key="2">
    <source>
        <dbReference type="SAM" id="Coils"/>
    </source>
</evidence>
<feature type="domain" description="Golgin subfamily A conserved" evidence="4">
    <location>
        <begin position="330"/>
        <end position="894"/>
    </location>
</feature>
<keyword evidence="5" id="KW-1185">Reference proteome</keyword>
<feature type="compositionally biased region" description="Basic and acidic residues" evidence="3">
    <location>
        <begin position="935"/>
        <end position="949"/>
    </location>
</feature>
<dbReference type="AlphaFoldDB" id="A0AAF3EYC9"/>
<organism evidence="5 6">
    <name type="scientific">Mesorhabditis belari</name>
    <dbReference type="NCBI Taxonomy" id="2138241"/>
    <lineage>
        <taxon>Eukaryota</taxon>
        <taxon>Metazoa</taxon>
        <taxon>Ecdysozoa</taxon>
        <taxon>Nematoda</taxon>
        <taxon>Chromadorea</taxon>
        <taxon>Rhabditida</taxon>
        <taxon>Rhabditina</taxon>
        <taxon>Rhabditomorpha</taxon>
        <taxon>Rhabditoidea</taxon>
        <taxon>Rhabditidae</taxon>
        <taxon>Mesorhabditinae</taxon>
        <taxon>Mesorhabditis</taxon>
    </lineage>
</organism>
<feature type="region of interest" description="Disordered" evidence="3">
    <location>
        <begin position="923"/>
        <end position="961"/>
    </location>
</feature>
<dbReference type="PANTHER" id="PTHR10881:SF46">
    <property type="entry name" value="GOLGIN SUBFAMILY A MEMBER 2"/>
    <property type="match status" value="1"/>
</dbReference>
<feature type="region of interest" description="Disordered" evidence="3">
    <location>
        <begin position="759"/>
        <end position="780"/>
    </location>
</feature>
<protein>
    <submittedName>
        <fullName evidence="6">Golgin subfamily A conserved domain-containing protein</fullName>
    </submittedName>
</protein>
<feature type="compositionally biased region" description="Polar residues" evidence="3">
    <location>
        <begin position="40"/>
        <end position="69"/>
    </location>
</feature>
<feature type="compositionally biased region" description="Basic and acidic residues" evidence="3">
    <location>
        <begin position="759"/>
        <end position="768"/>
    </location>
</feature>
<evidence type="ECO:0000256" key="1">
    <source>
        <dbReference type="ARBA" id="ARBA00023054"/>
    </source>
</evidence>
<dbReference type="InterPro" id="IPR043976">
    <property type="entry name" value="GOLGA_cons_dom"/>
</dbReference>
<dbReference type="GO" id="GO:0007030">
    <property type="term" value="P:Golgi organization"/>
    <property type="evidence" value="ECO:0007669"/>
    <property type="project" value="TreeGrafter"/>
</dbReference>
<feature type="region of interest" description="Disordered" evidence="3">
    <location>
        <begin position="554"/>
        <end position="598"/>
    </location>
</feature>
<reference evidence="6" key="1">
    <citation type="submission" date="2024-02" db="UniProtKB">
        <authorList>
            <consortium name="WormBaseParasite"/>
        </authorList>
    </citation>
    <scope>IDENTIFICATION</scope>
</reference>
<accession>A0AAF3EYC9</accession>
<dbReference type="GO" id="GO:0032580">
    <property type="term" value="C:Golgi cisterna membrane"/>
    <property type="evidence" value="ECO:0007669"/>
    <property type="project" value="TreeGrafter"/>
</dbReference>
<proteinExistence type="predicted"/>
<dbReference type="PANTHER" id="PTHR10881">
    <property type="entry name" value="GOLGIN SUBFAMILY A MEMBER-RELATED"/>
    <property type="match status" value="1"/>
</dbReference>
<evidence type="ECO:0000259" key="4">
    <source>
        <dbReference type="Pfam" id="PF15070"/>
    </source>
</evidence>
<dbReference type="Gene3D" id="1.10.287.1490">
    <property type="match status" value="1"/>
</dbReference>
<feature type="compositionally biased region" description="Polar residues" evidence="3">
    <location>
        <begin position="558"/>
        <end position="582"/>
    </location>
</feature>
<evidence type="ECO:0000313" key="6">
    <source>
        <dbReference type="WBParaSite" id="MBELARI_LOCUS19098"/>
    </source>
</evidence>
<evidence type="ECO:0000256" key="3">
    <source>
        <dbReference type="SAM" id="MobiDB-lite"/>
    </source>
</evidence>